<evidence type="ECO:0000313" key="5">
    <source>
        <dbReference type="Proteomes" id="UP000669179"/>
    </source>
</evidence>
<proteinExistence type="inferred from homology"/>
<dbReference type="CDD" id="cd03443">
    <property type="entry name" value="PaaI_thioesterase"/>
    <property type="match status" value="1"/>
</dbReference>
<organism evidence="4 5">
    <name type="scientific">Actinomadura barringtoniae</name>
    <dbReference type="NCBI Taxonomy" id="1427535"/>
    <lineage>
        <taxon>Bacteria</taxon>
        <taxon>Bacillati</taxon>
        <taxon>Actinomycetota</taxon>
        <taxon>Actinomycetes</taxon>
        <taxon>Streptosporangiales</taxon>
        <taxon>Thermomonosporaceae</taxon>
        <taxon>Actinomadura</taxon>
    </lineage>
</organism>
<dbReference type="NCBIfam" id="TIGR00369">
    <property type="entry name" value="unchar_dom_1"/>
    <property type="match status" value="1"/>
</dbReference>
<comment type="similarity">
    <text evidence="1">Belongs to the thioesterase PaaI family.</text>
</comment>
<dbReference type="RefSeq" id="WP_208254225.1">
    <property type="nucleotide sequence ID" value="NZ_JAGEOJ010000002.1"/>
</dbReference>
<reference evidence="4" key="1">
    <citation type="submission" date="2021-03" db="EMBL/GenBank/DDBJ databases">
        <authorList>
            <person name="Kanchanasin P."/>
            <person name="Saeng-In P."/>
            <person name="Phongsopitanun W."/>
            <person name="Yuki M."/>
            <person name="Kudo T."/>
            <person name="Ohkuma M."/>
            <person name="Tanasupawat S."/>
        </authorList>
    </citation>
    <scope>NUCLEOTIDE SEQUENCE</scope>
    <source>
        <strain evidence="4">GKU 128</strain>
    </source>
</reference>
<dbReference type="InterPro" id="IPR029069">
    <property type="entry name" value="HotDog_dom_sf"/>
</dbReference>
<keyword evidence="5" id="KW-1185">Reference proteome</keyword>
<dbReference type="Proteomes" id="UP000669179">
    <property type="component" value="Unassembled WGS sequence"/>
</dbReference>
<dbReference type="InterPro" id="IPR003736">
    <property type="entry name" value="PAAI_dom"/>
</dbReference>
<dbReference type="GO" id="GO:0061522">
    <property type="term" value="F:1,4-dihydroxy-2-naphthoyl-CoA thioesterase activity"/>
    <property type="evidence" value="ECO:0007669"/>
    <property type="project" value="TreeGrafter"/>
</dbReference>
<accession>A0A939P715</accession>
<dbReference type="PANTHER" id="PTHR43240">
    <property type="entry name" value="1,4-DIHYDROXY-2-NAPHTHOYL-COA THIOESTERASE 1"/>
    <property type="match status" value="1"/>
</dbReference>
<keyword evidence="2" id="KW-0378">Hydrolase</keyword>
<dbReference type="Gene3D" id="3.10.129.10">
    <property type="entry name" value="Hotdog Thioesterase"/>
    <property type="match status" value="1"/>
</dbReference>
<comment type="caution">
    <text evidence="4">The sequence shown here is derived from an EMBL/GenBank/DDBJ whole genome shotgun (WGS) entry which is preliminary data.</text>
</comment>
<evidence type="ECO:0000259" key="3">
    <source>
        <dbReference type="Pfam" id="PF03061"/>
    </source>
</evidence>
<dbReference type="EMBL" id="JAGEOJ010000002">
    <property type="protein sequence ID" value="MBO2446638.1"/>
    <property type="molecule type" value="Genomic_DNA"/>
</dbReference>
<dbReference type="AlphaFoldDB" id="A0A939P715"/>
<feature type="domain" description="Thioesterase" evidence="3">
    <location>
        <begin position="51"/>
        <end position="128"/>
    </location>
</feature>
<dbReference type="GO" id="GO:0005829">
    <property type="term" value="C:cytosol"/>
    <property type="evidence" value="ECO:0007669"/>
    <property type="project" value="TreeGrafter"/>
</dbReference>
<dbReference type="SUPFAM" id="SSF54637">
    <property type="entry name" value="Thioesterase/thiol ester dehydrase-isomerase"/>
    <property type="match status" value="1"/>
</dbReference>
<dbReference type="PANTHER" id="PTHR43240:SF5">
    <property type="entry name" value="1,4-DIHYDROXY-2-NAPHTHOYL-COA THIOESTERASE 1"/>
    <property type="match status" value="1"/>
</dbReference>
<dbReference type="InterPro" id="IPR006683">
    <property type="entry name" value="Thioestr_dom"/>
</dbReference>
<dbReference type="Pfam" id="PF03061">
    <property type="entry name" value="4HBT"/>
    <property type="match status" value="1"/>
</dbReference>
<evidence type="ECO:0000256" key="1">
    <source>
        <dbReference type="ARBA" id="ARBA00008324"/>
    </source>
</evidence>
<name>A0A939P715_9ACTN</name>
<sequence length="143" mass="14970">MINNRSDLVDLGRDLGATQPGLDERMGIELLEADADRVVTRMPVEGNTQAYGTLHGGASCVLAETTGSLAAALYAAPNRMALGIEINASHHRTATSGHVTAVATRAHGGRSLATYDVSITDDDGRTICTARVTSMLRPRPGLA</sequence>
<gene>
    <name evidence="4" type="ORF">J4573_06015</name>
</gene>
<evidence type="ECO:0000313" key="4">
    <source>
        <dbReference type="EMBL" id="MBO2446638.1"/>
    </source>
</evidence>
<evidence type="ECO:0000256" key="2">
    <source>
        <dbReference type="ARBA" id="ARBA00022801"/>
    </source>
</evidence>
<protein>
    <submittedName>
        <fullName evidence="4">PaaI family thioesterase</fullName>
    </submittedName>
</protein>